<keyword evidence="1 5" id="KW-0597">Phosphoprotein</keyword>
<dbReference type="PROSITE" id="PS00622">
    <property type="entry name" value="HTH_LUXR_1"/>
    <property type="match status" value="1"/>
</dbReference>
<dbReference type="CDD" id="cd06170">
    <property type="entry name" value="LuxR_C_like"/>
    <property type="match status" value="1"/>
</dbReference>
<dbReference type="Pfam" id="PF00072">
    <property type="entry name" value="Response_reg"/>
    <property type="match status" value="1"/>
</dbReference>
<dbReference type="InterPro" id="IPR001789">
    <property type="entry name" value="Sig_transdc_resp-reg_receiver"/>
</dbReference>
<dbReference type="InterPro" id="IPR011006">
    <property type="entry name" value="CheY-like_superfamily"/>
</dbReference>
<dbReference type="GO" id="GO:0006355">
    <property type="term" value="P:regulation of DNA-templated transcription"/>
    <property type="evidence" value="ECO:0007669"/>
    <property type="project" value="InterPro"/>
</dbReference>
<dbReference type="InterPro" id="IPR000792">
    <property type="entry name" value="Tscrpt_reg_LuxR_C"/>
</dbReference>
<dbReference type="EMBL" id="LDPR01000001">
    <property type="protein sequence ID" value="KLO39112.1"/>
    <property type="molecule type" value="Genomic_DNA"/>
</dbReference>
<dbReference type="GO" id="GO:0000160">
    <property type="term" value="P:phosphorelay signal transduction system"/>
    <property type="evidence" value="ECO:0007669"/>
    <property type="project" value="InterPro"/>
</dbReference>
<dbReference type="PRINTS" id="PR00038">
    <property type="entry name" value="HTHLUXR"/>
</dbReference>
<dbReference type="InterPro" id="IPR058245">
    <property type="entry name" value="NreC/VraR/RcsB-like_REC"/>
</dbReference>
<keyword evidence="9" id="KW-1185">Reference proteome</keyword>
<dbReference type="AlphaFoldDB" id="A0A0I9ZTH8"/>
<keyword evidence="3" id="KW-0238">DNA-binding</keyword>
<proteinExistence type="predicted"/>
<gene>
    <name evidence="8" type="ORF">ABH38_01825</name>
</gene>
<feature type="domain" description="HTH luxR-type" evidence="6">
    <location>
        <begin position="147"/>
        <end position="212"/>
    </location>
</feature>
<evidence type="ECO:0000313" key="9">
    <source>
        <dbReference type="Proteomes" id="UP000036334"/>
    </source>
</evidence>
<dbReference type="SUPFAM" id="SSF52172">
    <property type="entry name" value="CheY-like"/>
    <property type="match status" value="1"/>
</dbReference>
<dbReference type="Gene3D" id="3.40.50.2300">
    <property type="match status" value="1"/>
</dbReference>
<evidence type="ECO:0000259" key="7">
    <source>
        <dbReference type="PROSITE" id="PS50110"/>
    </source>
</evidence>
<dbReference type="InterPro" id="IPR039420">
    <property type="entry name" value="WalR-like"/>
</dbReference>
<feature type="domain" description="Response regulatory" evidence="7">
    <location>
        <begin position="9"/>
        <end position="125"/>
    </location>
</feature>
<accession>A0A0I9ZTH8</accession>
<dbReference type="SMART" id="SM00421">
    <property type="entry name" value="HTH_LUXR"/>
    <property type="match status" value="1"/>
</dbReference>
<dbReference type="PANTHER" id="PTHR43214">
    <property type="entry name" value="TWO-COMPONENT RESPONSE REGULATOR"/>
    <property type="match status" value="1"/>
</dbReference>
<evidence type="ECO:0000256" key="3">
    <source>
        <dbReference type="ARBA" id="ARBA00023125"/>
    </source>
</evidence>
<dbReference type="InterPro" id="IPR016032">
    <property type="entry name" value="Sig_transdc_resp-reg_C-effctor"/>
</dbReference>
<dbReference type="CDD" id="cd17535">
    <property type="entry name" value="REC_NarL-like"/>
    <property type="match status" value="1"/>
</dbReference>
<dbReference type="OrthoDB" id="9816529at2"/>
<dbReference type="SMART" id="SM00448">
    <property type="entry name" value="REC"/>
    <property type="match status" value="1"/>
</dbReference>
<protein>
    <submittedName>
        <fullName evidence="8">Chemotaxis protein CheY</fullName>
    </submittedName>
</protein>
<dbReference type="GO" id="GO:0003677">
    <property type="term" value="F:DNA binding"/>
    <property type="evidence" value="ECO:0007669"/>
    <property type="project" value="UniProtKB-KW"/>
</dbReference>
<dbReference type="Proteomes" id="UP000036334">
    <property type="component" value="Unassembled WGS sequence"/>
</dbReference>
<dbReference type="PROSITE" id="PS50110">
    <property type="entry name" value="RESPONSE_REGULATORY"/>
    <property type="match status" value="1"/>
</dbReference>
<dbReference type="PANTHER" id="PTHR43214:SF24">
    <property type="entry name" value="TRANSCRIPTIONAL REGULATORY PROTEIN NARL-RELATED"/>
    <property type="match status" value="1"/>
</dbReference>
<keyword evidence="2" id="KW-0805">Transcription regulation</keyword>
<evidence type="ECO:0000313" key="8">
    <source>
        <dbReference type="EMBL" id="KLO39112.1"/>
    </source>
</evidence>
<dbReference type="PROSITE" id="PS50043">
    <property type="entry name" value="HTH_LUXR_2"/>
    <property type="match status" value="1"/>
</dbReference>
<name>A0A0I9ZTH8_9MYCO</name>
<evidence type="ECO:0000256" key="2">
    <source>
        <dbReference type="ARBA" id="ARBA00023015"/>
    </source>
</evidence>
<sequence length="215" mass="22834">MVYRTDRISVVVADDHPVTRQGVVRALVSSGRVEVVAEVADGRAALAAIRELRPAVALLDYKMPGLDGLEVTHAITRDRLPTQVVLLSAFDDSSVVYKALAEGASGYLTKESDSDEIIAAVVKCASGGSYLPTELAGGLAGEIKQRARGATALLSERETQVVAMMADGLSVPEIATRLHLAPSTVKTHVQNLYEKLGVSDRGAAVAEAMRRRLVE</sequence>
<evidence type="ECO:0000256" key="4">
    <source>
        <dbReference type="ARBA" id="ARBA00023163"/>
    </source>
</evidence>
<reference evidence="8 9" key="1">
    <citation type="submission" date="2015-05" db="EMBL/GenBank/DDBJ databases">
        <title>Genome sequence of Mycobacterium haemophilum.</title>
        <authorList>
            <person name="Greninger A.L."/>
            <person name="Cunningham G."/>
            <person name="Miller S."/>
        </authorList>
    </citation>
    <scope>NUCLEOTIDE SEQUENCE [LARGE SCALE GENOMIC DNA]</scope>
    <source>
        <strain evidence="9">UC1</strain>
    </source>
</reference>
<comment type="caution">
    <text evidence="8">The sequence shown here is derived from an EMBL/GenBank/DDBJ whole genome shotgun (WGS) entry which is preliminary data.</text>
</comment>
<dbReference type="RefSeq" id="WP_047313307.1">
    <property type="nucleotide sequence ID" value="NZ_LDPQ01000001.1"/>
</dbReference>
<organism evidence="8 9">
    <name type="scientific">Mycobacterium haemophilum</name>
    <dbReference type="NCBI Taxonomy" id="29311"/>
    <lineage>
        <taxon>Bacteria</taxon>
        <taxon>Bacillati</taxon>
        <taxon>Actinomycetota</taxon>
        <taxon>Actinomycetes</taxon>
        <taxon>Mycobacteriales</taxon>
        <taxon>Mycobacteriaceae</taxon>
        <taxon>Mycobacterium</taxon>
    </lineage>
</organism>
<feature type="modified residue" description="4-aspartylphosphate" evidence="5">
    <location>
        <position position="60"/>
    </location>
</feature>
<evidence type="ECO:0000256" key="5">
    <source>
        <dbReference type="PROSITE-ProRule" id="PRU00169"/>
    </source>
</evidence>
<dbReference type="STRING" id="1202450.B586_17290"/>
<keyword evidence="4" id="KW-0804">Transcription</keyword>
<evidence type="ECO:0000256" key="1">
    <source>
        <dbReference type="ARBA" id="ARBA00022553"/>
    </source>
</evidence>
<evidence type="ECO:0000259" key="6">
    <source>
        <dbReference type="PROSITE" id="PS50043"/>
    </source>
</evidence>
<dbReference type="PATRIC" id="fig|29311.18.peg.403"/>
<dbReference type="Pfam" id="PF00196">
    <property type="entry name" value="GerE"/>
    <property type="match status" value="1"/>
</dbReference>
<dbReference type="SUPFAM" id="SSF46894">
    <property type="entry name" value="C-terminal effector domain of the bipartite response regulators"/>
    <property type="match status" value="1"/>
</dbReference>